<comment type="caution">
    <text evidence="1">The sequence shown here is derived from an EMBL/GenBank/DDBJ whole genome shotgun (WGS) entry which is preliminary data.</text>
</comment>
<dbReference type="EMBL" id="JAUSWV010000001">
    <property type="protein sequence ID" value="MDQ0578220.1"/>
    <property type="molecule type" value="Genomic_DNA"/>
</dbReference>
<name>A0ABU0NGN7_STRRH</name>
<sequence length="42" mass="5206">MHARLTRGRQVRETFPLAAYERWDCERREYELRDGEPTKLLR</sequence>
<evidence type="ECO:0000313" key="2">
    <source>
        <dbReference type="Proteomes" id="UP001230654"/>
    </source>
</evidence>
<keyword evidence="2" id="KW-1185">Reference proteome</keyword>
<protein>
    <submittedName>
        <fullName evidence="1">Uncharacterized protein</fullName>
    </submittedName>
</protein>
<accession>A0ABU0NGN7</accession>
<reference evidence="1 2" key="1">
    <citation type="submission" date="2023-07" db="EMBL/GenBank/DDBJ databases">
        <title>Comparative genomics of wheat-associated soil bacteria to identify genetic determinants of phenazine resistance.</title>
        <authorList>
            <person name="Mouncey N."/>
        </authorList>
    </citation>
    <scope>NUCLEOTIDE SEQUENCE [LARGE SCALE GENOMIC DNA]</scope>
    <source>
        <strain evidence="1 2">B2I6</strain>
    </source>
</reference>
<organism evidence="1 2">
    <name type="scientific">Streptomyces rishiriensis</name>
    <dbReference type="NCBI Taxonomy" id="68264"/>
    <lineage>
        <taxon>Bacteria</taxon>
        <taxon>Bacillati</taxon>
        <taxon>Actinomycetota</taxon>
        <taxon>Actinomycetes</taxon>
        <taxon>Kitasatosporales</taxon>
        <taxon>Streptomycetaceae</taxon>
        <taxon>Streptomyces</taxon>
    </lineage>
</organism>
<dbReference type="Proteomes" id="UP001230654">
    <property type="component" value="Unassembled WGS sequence"/>
</dbReference>
<gene>
    <name evidence="1" type="ORF">QF030_000398</name>
</gene>
<proteinExistence type="predicted"/>
<evidence type="ECO:0000313" key="1">
    <source>
        <dbReference type="EMBL" id="MDQ0578220.1"/>
    </source>
</evidence>